<proteinExistence type="predicted"/>
<reference evidence="2" key="1">
    <citation type="journal article" date="2010" name="Science">
        <title>Signatures of adaptation to obligate biotrophy in the Hyaloperonospora arabidopsidis genome.</title>
        <authorList>
            <person name="Baxter L."/>
            <person name="Tripathy S."/>
            <person name="Ishaque N."/>
            <person name="Boot N."/>
            <person name="Cabral A."/>
            <person name="Kemen E."/>
            <person name="Thines M."/>
            <person name="Ah-Fong A."/>
            <person name="Anderson R."/>
            <person name="Badejoko W."/>
            <person name="Bittner-Eddy P."/>
            <person name="Boore J.L."/>
            <person name="Chibucos M.C."/>
            <person name="Coates M."/>
            <person name="Dehal P."/>
            <person name="Delehaunty K."/>
            <person name="Dong S."/>
            <person name="Downton P."/>
            <person name="Dumas B."/>
            <person name="Fabro G."/>
            <person name="Fronick C."/>
            <person name="Fuerstenberg S.I."/>
            <person name="Fulton L."/>
            <person name="Gaulin E."/>
            <person name="Govers F."/>
            <person name="Hughes L."/>
            <person name="Humphray S."/>
            <person name="Jiang R.H."/>
            <person name="Judelson H."/>
            <person name="Kamoun S."/>
            <person name="Kyung K."/>
            <person name="Meijer H."/>
            <person name="Minx P."/>
            <person name="Morris P."/>
            <person name="Nelson J."/>
            <person name="Phuntumart V."/>
            <person name="Qutob D."/>
            <person name="Rehmany A."/>
            <person name="Rougon-Cardoso A."/>
            <person name="Ryden P."/>
            <person name="Torto-Alalibo T."/>
            <person name="Studholme D."/>
            <person name="Wang Y."/>
            <person name="Win J."/>
            <person name="Wood J."/>
            <person name="Clifton S.W."/>
            <person name="Rogers J."/>
            <person name="Van den Ackerveken G."/>
            <person name="Jones J.D."/>
            <person name="McDowell J.M."/>
            <person name="Beynon J."/>
            <person name="Tyler B.M."/>
        </authorList>
    </citation>
    <scope>NUCLEOTIDE SEQUENCE [LARGE SCALE GENOMIC DNA]</scope>
    <source>
        <strain evidence="2">Emoy2</strain>
    </source>
</reference>
<keyword evidence="2" id="KW-1185">Reference proteome</keyword>
<dbReference type="HOGENOM" id="CLU_2659833_0_0_1"/>
<dbReference type="Proteomes" id="UP000011713">
    <property type="component" value="Unassembled WGS sequence"/>
</dbReference>
<evidence type="ECO:0000313" key="1">
    <source>
        <dbReference type="EnsemblProtists" id="HpaP805654"/>
    </source>
</evidence>
<evidence type="ECO:0000313" key="2">
    <source>
        <dbReference type="Proteomes" id="UP000011713"/>
    </source>
</evidence>
<sequence>MVLMGGDYKGEHGLKDVEGLVASFEASDVCKAVQRMMQSTTADERAKLGLNASRQYHADTKYFAKAMKKLRKFANP</sequence>
<dbReference type="AlphaFoldDB" id="M4BGX9"/>
<dbReference type="EMBL" id="JH598246">
    <property type="status" value="NOT_ANNOTATED_CDS"/>
    <property type="molecule type" value="Genomic_DNA"/>
</dbReference>
<dbReference type="EnsemblProtists" id="HpaT805654">
    <property type="protein sequence ID" value="HpaP805654"/>
    <property type="gene ID" value="HpaG805654"/>
</dbReference>
<organism evidence="1 2">
    <name type="scientific">Hyaloperonospora arabidopsidis (strain Emoy2)</name>
    <name type="common">Downy mildew agent</name>
    <name type="synonym">Peronospora arabidopsidis</name>
    <dbReference type="NCBI Taxonomy" id="559515"/>
    <lineage>
        <taxon>Eukaryota</taxon>
        <taxon>Sar</taxon>
        <taxon>Stramenopiles</taxon>
        <taxon>Oomycota</taxon>
        <taxon>Peronosporomycetes</taxon>
        <taxon>Peronosporales</taxon>
        <taxon>Peronosporaceae</taxon>
        <taxon>Hyaloperonospora</taxon>
    </lineage>
</organism>
<accession>M4BGX9</accession>
<dbReference type="InParanoid" id="M4BGX9"/>
<protein>
    <submittedName>
        <fullName evidence="1">Uncharacterized protein</fullName>
    </submittedName>
</protein>
<dbReference type="VEuPathDB" id="FungiDB:HpaG805654"/>
<reference evidence="1" key="2">
    <citation type="submission" date="2015-06" db="UniProtKB">
        <authorList>
            <consortium name="EnsemblProtists"/>
        </authorList>
    </citation>
    <scope>IDENTIFICATION</scope>
    <source>
        <strain evidence="1">Emoy2</strain>
    </source>
</reference>
<name>M4BGX9_HYAAE</name>